<evidence type="ECO:0000256" key="4">
    <source>
        <dbReference type="ARBA" id="ARBA00023163"/>
    </source>
</evidence>
<dbReference type="Proteomes" id="UP001165044">
    <property type="component" value="Unassembled WGS sequence"/>
</dbReference>
<gene>
    <name evidence="5" type="ORF">GETHED_18700</name>
</gene>
<evidence type="ECO:0000256" key="1">
    <source>
        <dbReference type="ARBA" id="ARBA00011046"/>
    </source>
</evidence>
<keyword evidence="3" id="KW-0238">DNA-binding</keyword>
<reference evidence="5" key="1">
    <citation type="journal article" date="2023" name="Antonie Van Leeuwenhoek">
        <title>Mesoterricola silvestris gen. nov., sp. nov., Mesoterricola sediminis sp. nov., Geothrix oryzae sp. nov., Geothrix edaphica sp. nov., Geothrix rubra sp. nov., and Geothrix limicola sp. nov., six novel members of Acidobacteriota isolated from soils.</title>
        <authorList>
            <person name="Itoh H."/>
            <person name="Sugisawa Y."/>
            <person name="Mise K."/>
            <person name="Xu Z."/>
            <person name="Kuniyasu M."/>
            <person name="Ushijima N."/>
            <person name="Kawano K."/>
            <person name="Kobayashi E."/>
            <person name="Shiratori Y."/>
            <person name="Masuda Y."/>
            <person name="Senoo K."/>
        </authorList>
    </citation>
    <scope>NUCLEOTIDE SEQUENCE</scope>
    <source>
        <strain evidence="5">Red802</strain>
    </source>
</reference>
<organism evidence="5 6">
    <name type="scientific">Geothrix edaphica</name>
    <dbReference type="NCBI Taxonomy" id="2927976"/>
    <lineage>
        <taxon>Bacteria</taxon>
        <taxon>Pseudomonadati</taxon>
        <taxon>Acidobacteriota</taxon>
        <taxon>Holophagae</taxon>
        <taxon>Holophagales</taxon>
        <taxon>Holophagaceae</taxon>
        <taxon>Geothrix</taxon>
    </lineage>
</organism>
<name>A0ABQ5PZC3_9BACT</name>
<dbReference type="SUPFAM" id="SSF46785">
    <property type="entry name" value="Winged helix' DNA-binding domain"/>
    <property type="match status" value="1"/>
</dbReference>
<keyword evidence="4" id="KW-0804">Transcription</keyword>
<protein>
    <submittedName>
        <fullName evidence="5">Transcriptional regulator</fullName>
    </submittedName>
</protein>
<comment type="similarity">
    <text evidence="1">Belongs to the BlaI transcriptional regulatory family.</text>
</comment>
<dbReference type="Gene3D" id="1.10.4040.10">
    <property type="entry name" value="Penicillinase repressor domain"/>
    <property type="match status" value="1"/>
</dbReference>
<dbReference type="EMBL" id="BSDC01000002">
    <property type="protein sequence ID" value="GLH67506.1"/>
    <property type="molecule type" value="Genomic_DNA"/>
</dbReference>
<evidence type="ECO:0000313" key="5">
    <source>
        <dbReference type="EMBL" id="GLH67506.1"/>
    </source>
</evidence>
<evidence type="ECO:0000256" key="3">
    <source>
        <dbReference type="ARBA" id="ARBA00023125"/>
    </source>
</evidence>
<evidence type="ECO:0000256" key="2">
    <source>
        <dbReference type="ARBA" id="ARBA00023015"/>
    </source>
</evidence>
<accession>A0ABQ5PZC3</accession>
<dbReference type="InterPro" id="IPR036388">
    <property type="entry name" value="WH-like_DNA-bd_sf"/>
</dbReference>
<dbReference type="InterPro" id="IPR036390">
    <property type="entry name" value="WH_DNA-bd_sf"/>
</dbReference>
<comment type="caution">
    <text evidence="5">The sequence shown here is derived from an EMBL/GenBank/DDBJ whole genome shotgun (WGS) entry which is preliminary data.</text>
</comment>
<sequence>MQPQPRPTDAELAILRVLWELGPSTVRQVFEVLSAERELGYTTVLKMLQIMHEKGLVQRDVTDRTHVFSAAQTQVQTQRTMLDDLLDKAFGGSSLSLVMQALATRRASREELAEIRKLLDQAEGGKR</sequence>
<keyword evidence="2" id="KW-0805">Transcription regulation</keyword>
<dbReference type="InterPro" id="IPR005650">
    <property type="entry name" value="BlaI_family"/>
</dbReference>
<dbReference type="Pfam" id="PF03965">
    <property type="entry name" value="Penicillinase_R"/>
    <property type="match status" value="1"/>
</dbReference>
<dbReference type="PIRSF" id="PIRSF019455">
    <property type="entry name" value="CopR_AtkY"/>
    <property type="match status" value="1"/>
</dbReference>
<dbReference type="Gene3D" id="1.10.10.10">
    <property type="entry name" value="Winged helix-like DNA-binding domain superfamily/Winged helix DNA-binding domain"/>
    <property type="match status" value="1"/>
</dbReference>
<dbReference type="RefSeq" id="WP_285608735.1">
    <property type="nucleotide sequence ID" value="NZ_BSDC01000002.1"/>
</dbReference>
<proteinExistence type="inferred from homology"/>
<evidence type="ECO:0000313" key="6">
    <source>
        <dbReference type="Proteomes" id="UP001165044"/>
    </source>
</evidence>
<keyword evidence="6" id="KW-1185">Reference proteome</keyword>